<accession>A0A0R3TU92</accession>
<reference evidence="5" key="1">
    <citation type="submission" date="2017-02" db="UniProtKB">
        <authorList>
            <consortium name="WormBaseParasite"/>
        </authorList>
    </citation>
    <scope>IDENTIFICATION</scope>
</reference>
<feature type="coiled-coil region" evidence="1">
    <location>
        <begin position="143"/>
        <end position="177"/>
    </location>
</feature>
<sequence>MNTPCGRQNYKDLINFYERKTDEALHKATKYKELLERSYASVIESLEHAIEYLEKEKAVCSDDDKNRAILNVRERSLKSQLQIMLPYRKHLDPRNLSKHINDNYNSKPLNMADTFVFLDHHPPYPLSNSPSLKMCPRNKDEQFEELQVRIVELERMVDHLSRKLEESERRARAEEDARLIAEGQLLMLSSQTPAIADANYRELMTSMDSPPCSRPSTFALSFDDDQVNHHE</sequence>
<protein>
    <submittedName>
        <fullName evidence="5">MIT domain-containing protein</fullName>
    </submittedName>
</protein>
<name>A0A0R3TU92_RODNA</name>
<organism evidence="5">
    <name type="scientific">Rodentolepis nana</name>
    <name type="common">Dwarf tapeworm</name>
    <name type="synonym">Hymenolepis nana</name>
    <dbReference type="NCBI Taxonomy" id="102285"/>
    <lineage>
        <taxon>Eukaryota</taxon>
        <taxon>Metazoa</taxon>
        <taxon>Spiralia</taxon>
        <taxon>Lophotrochozoa</taxon>
        <taxon>Platyhelminthes</taxon>
        <taxon>Cestoda</taxon>
        <taxon>Eucestoda</taxon>
        <taxon>Cyclophyllidea</taxon>
        <taxon>Hymenolepididae</taxon>
        <taxon>Rodentolepis</taxon>
    </lineage>
</organism>
<feature type="region of interest" description="Disordered" evidence="2">
    <location>
        <begin position="207"/>
        <end position="231"/>
    </location>
</feature>
<evidence type="ECO:0000313" key="5">
    <source>
        <dbReference type="WBParaSite" id="HNAJ_0001131401-mRNA-1"/>
    </source>
</evidence>
<evidence type="ECO:0000313" key="4">
    <source>
        <dbReference type="Proteomes" id="UP000278807"/>
    </source>
</evidence>
<gene>
    <name evidence="3" type="ORF">HNAJ_LOCUS11304</name>
</gene>
<evidence type="ECO:0000313" key="3">
    <source>
        <dbReference type="EMBL" id="VDO10091.1"/>
    </source>
</evidence>
<dbReference type="WBParaSite" id="HNAJ_0001131401-mRNA-1">
    <property type="protein sequence ID" value="HNAJ_0001131401-mRNA-1"/>
    <property type="gene ID" value="HNAJ_0001131401"/>
</dbReference>
<dbReference type="EMBL" id="UZAE01013494">
    <property type="protein sequence ID" value="VDO10091.1"/>
    <property type="molecule type" value="Genomic_DNA"/>
</dbReference>
<dbReference type="AlphaFoldDB" id="A0A0R3TU92"/>
<dbReference type="Proteomes" id="UP000278807">
    <property type="component" value="Unassembled WGS sequence"/>
</dbReference>
<dbReference type="OrthoDB" id="6249053at2759"/>
<evidence type="ECO:0000256" key="2">
    <source>
        <dbReference type="SAM" id="MobiDB-lite"/>
    </source>
</evidence>
<keyword evidence="1" id="KW-0175">Coiled coil</keyword>
<evidence type="ECO:0000256" key="1">
    <source>
        <dbReference type="SAM" id="Coils"/>
    </source>
</evidence>
<reference evidence="3 4" key="2">
    <citation type="submission" date="2018-11" db="EMBL/GenBank/DDBJ databases">
        <authorList>
            <consortium name="Pathogen Informatics"/>
        </authorList>
    </citation>
    <scope>NUCLEOTIDE SEQUENCE [LARGE SCALE GENOMIC DNA]</scope>
</reference>
<proteinExistence type="predicted"/>
<keyword evidence="4" id="KW-1185">Reference proteome</keyword>